<evidence type="ECO:0000256" key="5">
    <source>
        <dbReference type="ARBA" id="ARBA00022679"/>
    </source>
</evidence>
<dbReference type="NCBIfam" id="TIGR01099">
    <property type="entry name" value="galU"/>
    <property type="match status" value="1"/>
</dbReference>
<keyword evidence="5 8" id="KW-0808">Transferase</keyword>
<dbReference type="InterPro" id="IPR005835">
    <property type="entry name" value="NTP_transferase_dom"/>
</dbReference>
<dbReference type="RefSeq" id="WP_076557699.1">
    <property type="nucleotide sequence ID" value="NZ_FTOC01000003.1"/>
</dbReference>
<organism evidence="10 11">
    <name type="scientific">Salimicrobium flavidum</name>
    <dbReference type="NCBI Taxonomy" id="570947"/>
    <lineage>
        <taxon>Bacteria</taxon>
        <taxon>Bacillati</taxon>
        <taxon>Bacillota</taxon>
        <taxon>Bacilli</taxon>
        <taxon>Bacillales</taxon>
        <taxon>Bacillaceae</taxon>
        <taxon>Salimicrobium</taxon>
    </lineage>
</organism>
<dbReference type="PANTHER" id="PTHR43197">
    <property type="entry name" value="UTP--GLUCOSE-1-PHOSPHATE URIDYLYLTRANSFERASE"/>
    <property type="match status" value="1"/>
</dbReference>
<reference evidence="11" key="1">
    <citation type="submission" date="2017-01" db="EMBL/GenBank/DDBJ databases">
        <authorList>
            <person name="Varghese N."/>
            <person name="Submissions S."/>
        </authorList>
    </citation>
    <scope>NUCLEOTIDE SEQUENCE [LARGE SCALE GENOMIC DNA]</scope>
    <source>
        <strain evidence="11">DSM 23127</strain>
    </source>
</reference>
<evidence type="ECO:0000313" key="10">
    <source>
        <dbReference type="EMBL" id="SIS43068.1"/>
    </source>
</evidence>
<dbReference type="GO" id="GO:0003983">
    <property type="term" value="F:UTP:glucose-1-phosphate uridylyltransferase activity"/>
    <property type="evidence" value="ECO:0007669"/>
    <property type="project" value="UniProtKB-EC"/>
</dbReference>
<evidence type="ECO:0000256" key="3">
    <source>
        <dbReference type="ARBA" id="ARBA00006890"/>
    </source>
</evidence>
<evidence type="ECO:0000313" key="11">
    <source>
        <dbReference type="Proteomes" id="UP000187608"/>
    </source>
</evidence>
<dbReference type="STRING" id="570947.SAMN05421687_103161"/>
<comment type="catalytic activity">
    <reaction evidence="7 8">
        <text>alpha-D-glucose 1-phosphate + UTP + H(+) = UDP-alpha-D-glucose + diphosphate</text>
        <dbReference type="Rhea" id="RHEA:19889"/>
        <dbReference type="ChEBI" id="CHEBI:15378"/>
        <dbReference type="ChEBI" id="CHEBI:33019"/>
        <dbReference type="ChEBI" id="CHEBI:46398"/>
        <dbReference type="ChEBI" id="CHEBI:58601"/>
        <dbReference type="ChEBI" id="CHEBI:58885"/>
        <dbReference type="EC" id="2.7.7.9"/>
    </reaction>
</comment>
<comment type="pathway">
    <text evidence="2">Lipid metabolism.</text>
</comment>
<evidence type="ECO:0000256" key="1">
    <source>
        <dbReference type="ARBA" id="ARBA00005164"/>
    </source>
</evidence>
<evidence type="ECO:0000256" key="2">
    <source>
        <dbReference type="ARBA" id="ARBA00005189"/>
    </source>
</evidence>
<dbReference type="Pfam" id="PF00483">
    <property type="entry name" value="NTP_transferase"/>
    <property type="match status" value="1"/>
</dbReference>
<dbReference type="GO" id="GO:0006011">
    <property type="term" value="P:UDP-alpha-D-glucose metabolic process"/>
    <property type="evidence" value="ECO:0007669"/>
    <property type="project" value="InterPro"/>
</dbReference>
<sequence>MQVKKAIIPAAGLGTRFLPATKAMPKEMLPIVDTPTIQYIVEEAIDSGIEDIIIVTGKGKRAIEDHFDHAVELENNLLQKGKLEQLEKVKQSARVDIHYIRQKEPLGLGHAVWCARKFIGDEPFAVLLGDDIVRSDKPCLKQMMEQYEEKESSIIGVKQVPEDHTDRYGIIAPKSHHGRMFEVEHFVEKPKIEDAPSNLAIIGRYIFTPQIMKLLENQETGRGGEVQLTDAIERLNQSEPVYGYEFEGERYDVGDQLGFIETTIALALERDDMRDDVLRMMKEFVQKDSSLTK</sequence>
<dbReference type="InterPro" id="IPR005771">
    <property type="entry name" value="GalU_uridylyltTrfase_bac/arc"/>
</dbReference>
<dbReference type="PANTHER" id="PTHR43197:SF1">
    <property type="entry name" value="UTP--GLUCOSE-1-PHOSPHATE URIDYLYLTRANSFERASE"/>
    <property type="match status" value="1"/>
</dbReference>
<dbReference type="AlphaFoldDB" id="A0A1N7J121"/>
<evidence type="ECO:0000256" key="4">
    <source>
        <dbReference type="ARBA" id="ARBA00012415"/>
    </source>
</evidence>
<proteinExistence type="inferred from homology"/>
<name>A0A1N7J121_9BACI</name>
<keyword evidence="6 8" id="KW-0548">Nucleotidyltransferase</keyword>
<gene>
    <name evidence="10" type="ORF">SAMN05421687_103161</name>
</gene>
<dbReference type="Proteomes" id="UP000187608">
    <property type="component" value="Unassembled WGS sequence"/>
</dbReference>
<dbReference type="SUPFAM" id="SSF53448">
    <property type="entry name" value="Nucleotide-diphospho-sugar transferases"/>
    <property type="match status" value="1"/>
</dbReference>
<dbReference type="OrthoDB" id="9803871at2"/>
<comment type="pathway">
    <text evidence="1">Glycolipid metabolism; diglucosyl-diacylglycerol biosynthesis.</text>
</comment>
<evidence type="ECO:0000259" key="9">
    <source>
        <dbReference type="Pfam" id="PF00483"/>
    </source>
</evidence>
<evidence type="ECO:0000256" key="8">
    <source>
        <dbReference type="RuleBase" id="RU361259"/>
    </source>
</evidence>
<dbReference type="InterPro" id="IPR029044">
    <property type="entry name" value="Nucleotide-diphossugar_trans"/>
</dbReference>
<evidence type="ECO:0000256" key="7">
    <source>
        <dbReference type="ARBA" id="ARBA00048128"/>
    </source>
</evidence>
<evidence type="ECO:0000256" key="6">
    <source>
        <dbReference type="ARBA" id="ARBA00022695"/>
    </source>
</evidence>
<protein>
    <recommendedName>
        <fullName evidence="4 8">UTP--glucose-1-phosphate uridylyltransferase</fullName>
        <ecNumber evidence="4 8">2.7.7.9</ecNumber>
    </recommendedName>
    <alternativeName>
        <fullName evidence="8">UDP-glucose pyrophosphorylase</fullName>
    </alternativeName>
</protein>
<dbReference type="CDD" id="cd02541">
    <property type="entry name" value="UGPase_prokaryotic"/>
    <property type="match status" value="1"/>
</dbReference>
<dbReference type="EMBL" id="FTOC01000003">
    <property type="protein sequence ID" value="SIS43068.1"/>
    <property type="molecule type" value="Genomic_DNA"/>
</dbReference>
<comment type="similarity">
    <text evidence="3 8">Belongs to the UDPGP type 2 family.</text>
</comment>
<keyword evidence="11" id="KW-1185">Reference proteome</keyword>
<dbReference type="Gene3D" id="3.90.550.10">
    <property type="entry name" value="Spore Coat Polysaccharide Biosynthesis Protein SpsA, Chain A"/>
    <property type="match status" value="1"/>
</dbReference>
<dbReference type="FunFam" id="3.90.550.10:FF:000045">
    <property type="entry name" value="UTP--glucose-1-phosphate uridylyltransferase"/>
    <property type="match status" value="1"/>
</dbReference>
<dbReference type="EC" id="2.7.7.9" evidence="4 8"/>
<feature type="domain" description="Nucleotidyl transferase" evidence="9">
    <location>
        <begin position="5"/>
        <end position="262"/>
    </location>
</feature>
<accession>A0A1N7J121</accession>